<sequence length="132" mass="14280">MRIEIPGQGPAIYRVVRFACCGGFSTAMHWATMALLIQTGVSAIWATTAGAVTGAAINYGLQRRVTFRSDAPHGRALWLYLNACAASWLANLGVFAVLHHLLGLDVIPAQVVTTALVTGMNYLLYERLVFND</sequence>
<dbReference type="eggNOG" id="COG2246">
    <property type="taxonomic scope" value="Bacteria"/>
</dbReference>
<dbReference type="STRING" id="626887.J057_02245"/>
<dbReference type="GO" id="GO:0005886">
    <property type="term" value="C:plasma membrane"/>
    <property type="evidence" value="ECO:0007669"/>
    <property type="project" value="TreeGrafter"/>
</dbReference>
<dbReference type="OrthoDB" id="6198004at2"/>
<evidence type="ECO:0000256" key="1">
    <source>
        <dbReference type="ARBA" id="ARBA00004141"/>
    </source>
</evidence>
<evidence type="ECO:0000313" key="8">
    <source>
        <dbReference type="EMBL" id="ENO16493.1"/>
    </source>
</evidence>
<comment type="similarity">
    <text evidence="2">Belongs to the GtrA family.</text>
</comment>
<name>N6X5W4_9GAMM</name>
<dbReference type="PATRIC" id="fig|626887.3.peg.427"/>
<evidence type="ECO:0000256" key="4">
    <source>
        <dbReference type="ARBA" id="ARBA00022989"/>
    </source>
</evidence>
<reference evidence="8 9" key="1">
    <citation type="journal article" date="2013" name="Genome Announc.">
        <title>Genome Sequence of the Polycyclic Aromatic Hydrocarbon-Degrading Bacterium Strain Marinobacter nanhaiticus D15-8WT.</title>
        <authorList>
            <person name="Cui Z."/>
            <person name="Gao W."/>
            <person name="Li Q."/>
            <person name="Xu G."/>
            <person name="Zheng L."/>
        </authorList>
    </citation>
    <scope>NUCLEOTIDE SEQUENCE [LARGE SCALE GENOMIC DNA]</scope>
    <source>
        <strain evidence="8 9">D15-8W</strain>
    </source>
</reference>
<comment type="subcellular location">
    <subcellularLocation>
        <location evidence="1">Membrane</location>
        <topology evidence="1">Multi-pass membrane protein</topology>
    </subcellularLocation>
</comment>
<feature type="transmembrane region" description="Helical" evidence="6">
    <location>
        <begin position="43"/>
        <end position="61"/>
    </location>
</feature>
<dbReference type="HOGENOM" id="CLU_083873_6_2_6"/>
<keyword evidence="3 6" id="KW-0812">Transmembrane</keyword>
<dbReference type="InterPro" id="IPR051401">
    <property type="entry name" value="GtrA_CellWall_Glycosyl"/>
</dbReference>
<dbReference type="RefSeq" id="WP_004583003.1">
    <property type="nucleotide sequence ID" value="NZ_AP028878.1"/>
</dbReference>
<dbReference type="Proteomes" id="UP000013165">
    <property type="component" value="Unassembled WGS sequence"/>
</dbReference>
<dbReference type="AlphaFoldDB" id="N6X5W4"/>
<dbReference type="GO" id="GO:0000271">
    <property type="term" value="P:polysaccharide biosynthetic process"/>
    <property type="evidence" value="ECO:0007669"/>
    <property type="project" value="InterPro"/>
</dbReference>
<keyword evidence="5 6" id="KW-0472">Membrane</keyword>
<proteinExistence type="inferred from homology"/>
<dbReference type="Pfam" id="PF04138">
    <property type="entry name" value="GtrA_DPMS_TM"/>
    <property type="match status" value="1"/>
</dbReference>
<feature type="domain" description="GtrA/DPMS transmembrane" evidence="7">
    <location>
        <begin position="17"/>
        <end position="130"/>
    </location>
</feature>
<feature type="transmembrane region" description="Helical" evidence="6">
    <location>
        <begin position="107"/>
        <end position="125"/>
    </location>
</feature>
<gene>
    <name evidence="8" type="ORF">J057_02245</name>
</gene>
<dbReference type="PANTHER" id="PTHR38459">
    <property type="entry name" value="PROPHAGE BACTOPRENOL-LINKED GLUCOSE TRANSLOCASE HOMOLOG"/>
    <property type="match status" value="1"/>
</dbReference>
<evidence type="ECO:0000256" key="6">
    <source>
        <dbReference type="SAM" id="Phobius"/>
    </source>
</evidence>
<dbReference type="EMBL" id="APLQ01000010">
    <property type="protein sequence ID" value="ENO16493.1"/>
    <property type="molecule type" value="Genomic_DNA"/>
</dbReference>
<dbReference type="PANTHER" id="PTHR38459:SF1">
    <property type="entry name" value="PROPHAGE BACTOPRENOL-LINKED GLUCOSE TRANSLOCASE HOMOLOG"/>
    <property type="match status" value="1"/>
</dbReference>
<evidence type="ECO:0000313" key="9">
    <source>
        <dbReference type="Proteomes" id="UP000013165"/>
    </source>
</evidence>
<organism evidence="8 9">
    <name type="scientific">Marinobacter nanhaiticus D15-8W</name>
    <dbReference type="NCBI Taxonomy" id="626887"/>
    <lineage>
        <taxon>Bacteria</taxon>
        <taxon>Pseudomonadati</taxon>
        <taxon>Pseudomonadota</taxon>
        <taxon>Gammaproteobacteria</taxon>
        <taxon>Pseudomonadales</taxon>
        <taxon>Marinobacteraceae</taxon>
        <taxon>Marinobacter</taxon>
    </lineage>
</organism>
<protein>
    <submittedName>
        <fullName evidence="8">GtrA family protein</fullName>
    </submittedName>
</protein>
<evidence type="ECO:0000256" key="3">
    <source>
        <dbReference type="ARBA" id="ARBA00022692"/>
    </source>
</evidence>
<keyword evidence="4 6" id="KW-1133">Transmembrane helix</keyword>
<dbReference type="InterPro" id="IPR007267">
    <property type="entry name" value="GtrA_DPMS_TM"/>
</dbReference>
<evidence type="ECO:0000256" key="5">
    <source>
        <dbReference type="ARBA" id="ARBA00023136"/>
    </source>
</evidence>
<feature type="transmembrane region" description="Helical" evidence="6">
    <location>
        <begin position="12"/>
        <end position="37"/>
    </location>
</feature>
<feature type="transmembrane region" description="Helical" evidence="6">
    <location>
        <begin position="77"/>
        <end position="101"/>
    </location>
</feature>
<evidence type="ECO:0000259" key="7">
    <source>
        <dbReference type="Pfam" id="PF04138"/>
    </source>
</evidence>
<evidence type="ECO:0000256" key="2">
    <source>
        <dbReference type="ARBA" id="ARBA00009399"/>
    </source>
</evidence>
<comment type="caution">
    <text evidence="8">The sequence shown here is derived from an EMBL/GenBank/DDBJ whole genome shotgun (WGS) entry which is preliminary data.</text>
</comment>
<accession>N6X5W4</accession>
<keyword evidence="9" id="KW-1185">Reference proteome</keyword>